<dbReference type="FunFam" id="3.90.850.10:FF:000002">
    <property type="entry name" value="2-hydroxyhepta-2,4-diene-1,7-dioate isomerase"/>
    <property type="match status" value="1"/>
</dbReference>
<dbReference type="RefSeq" id="WP_057833406.1">
    <property type="nucleotide sequence ID" value="NZ_LLXZ01000003.1"/>
</dbReference>
<dbReference type="STRING" id="280332.CQ12_16020"/>
<evidence type="ECO:0000313" key="5">
    <source>
        <dbReference type="Proteomes" id="UP000050863"/>
    </source>
</evidence>
<dbReference type="InterPro" id="IPR011234">
    <property type="entry name" value="Fumarylacetoacetase-like_C"/>
</dbReference>
<evidence type="ECO:0000256" key="2">
    <source>
        <dbReference type="ARBA" id="ARBA00022723"/>
    </source>
</evidence>
<dbReference type="InterPro" id="IPR036663">
    <property type="entry name" value="Fumarylacetoacetase_C_sf"/>
</dbReference>
<organism evidence="4 5">
    <name type="scientific">Bradyrhizobium jicamae</name>
    <dbReference type="NCBI Taxonomy" id="280332"/>
    <lineage>
        <taxon>Bacteria</taxon>
        <taxon>Pseudomonadati</taxon>
        <taxon>Pseudomonadota</taxon>
        <taxon>Alphaproteobacteria</taxon>
        <taxon>Hyphomicrobiales</taxon>
        <taxon>Nitrobacteraceae</taxon>
        <taxon>Bradyrhizobium</taxon>
    </lineage>
</organism>
<evidence type="ECO:0000259" key="3">
    <source>
        <dbReference type="Pfam" id="PF01557"/>
    </source>
</evidence>
<dbReference type="AlphaFoldDB" id="A0A0R3M6Q0"/>
<dbReference type="Gene3D" id="3.90.850.10">
    <property type="entry name" value="Fumarylacetoacetase-like, C-terminal domain"/>
    <property type="match status" value="1"/>
</dbReference>
<dbReference type="SUPFAM" id="SSF56529">
    <property type="entry name" value="FAH"/>
    <property type="match status" value="1"/>
</dbReference>
<evidence type="ECO:0000256" key="1">
    <source>
        <dbReference type="ARBA" id="ARBA00010211"/>
    </source>
</evidence>
<dbReference type="PANTHER" id="PTHR42796:SF4">
    <property type="entry name" value="FUMARYLACETOACETATE HYDROLASE DOMAIN-CONTAINING PROTEIN 2A"/>
    <property type="match status" value="1"/>
</dbReference>
<dbReference type="EMBL" id="LLXZ01000003">
    <property type="protein sequence ID" value="KRR15294.1"/>
    <property type="molecule type" value="Genomic_DNA"/>
</dbReference>
<dbReference type="OrthoDB" id="5197601at2"/>
<comment type="caution">
    <text evidence="4">The sequence shown here is derived from an EMBL/GenBank/DDBJ whole genome shotgun (WGS) entry which is preliminary data.</text>
</comment>
<comment type="similarity">
    <text evidence="1">Belongs to the FAH family.</text>
</comment>
<keyword evidence="5" id="KW-1185">Reference proteome</keyword>
<evidence type="ECO:0000313" key="4">
    <source>
        <dbReference type="EMBL" id="KRR15294.1"/>
    </source>
</evidence>
<reference evidence="4 5" key="1">
    <citation type="submission" date="2014-03" db="EMBL/GenBank/DDBJ databases">
        <title>Bradyrhizobium valentinum sp. nov., isolated from effective nodules of Lupinus mariae-josephae, a lupine endemic of basic-lime soils in Eastern Spain.</title>
        <authorList>
            <person name="Duran D."/>
            <person name="Rey L."/>
            <person name="Navarro A."/>
            <person name="Busquets A."/>
            <person name="Imperial J."/>
            <person name="Ruiz-Argueso T."/>
        </authorList>
    </citation>
    <scope>NUCLEOTIDE SEQUENCE [LARGE SCALE GENOMIC DNA]</scope>
    <source>
        <strain evidence="4 5">PAC68</strain>
    </source>
</reference>
<protein>
    <recommendedName>
        <fullName evidence="3">Fumarylacetoacetase-like C-terminal domain-containing protein</fullName>
    </recommendedName>
</protein>
<keyword evidence="2" id="KW-0479">Metal-binding</keyword>
<feature type="domain" description="Fumarylacetoacetase-like C-terminal" evidence="3">
    <location>
        <begin position="67"/>
        <end position="272"/>
    </location>
</feature>
<dbReference type="GO" id="GO:0019752">
    <property type="term" value="P:carboxylic acid metabolic process"/>
    <property type="evidence" value="ECO:0007669"/>
    <property type="project" value="UniProtKB-ARBA"/>
</dbReference>
<accession>A0A0R3M6Q0</accession>
<dbReference type="GO" id="GO:0046872">
    <property type="term" value="F:metal ion binding"/>
    <property type="evidence" value="ECO:0007669"/>
    <property type="project" value="UniProtKB-KW"/>
</dbReference>
<dbReference type="PANTHER" id="PTHR42796">
    <property type="entry name" value="FUMARYLACETOACETATE HYDROLASE DOMAIN-CONTAINING PROTEIN 2A-RELATED"/>
    <property type="match status" value="1"/>
</dbReference>
<gene>
    <name evidence="4" type="ORF">CQ12_16020</name>
</gene>
<dbReference type="Proteomes" id="UP000050863">
    <property type="component" value="Unassembled WGS sequence"/>
</dbReference>
<dbReference type="InterPro" id="IPR051121">
    <property type="entry name" value="FAH"/>
</dbReference>
<sequence length="275" mass="29541">MQLVSFLDDGRWRPGALRGNFVAEIETGGGETVEAIQAFMHDGRVREGRTRPISDVTLGLPVPNPGKIICIGLNYREHAREGGNPIPDYPAIFLRALTSLIPHGMPLLVPEVSTQLDFEAELAVVIGARARRVAERDALGCVFGYSCFNDGSVRDFQRKSSQWTIGKNFDATGAFGPHVTTADELPRGAAGLGIRTRLNDVVMQSGDTSDMIFSIERLIAIVSDAMTLEPGDLIVTGTPSGVGYARKPPVFLKPGDVCAIEIDGIGVLRNPIAQS</sequence>
<dbReference type="Pfam" id="PF01557">
    <property type="entry name" value="FAA_hydrolase"/>
    <property type="match status" value="1"/>
</dbReference>
<proteinExistence type="inferred from homology"/>
<dbReference type="GO" id="GO:0016853">
    <property type="term" value="F:isomerase activity"/>
    <property type="evidence" value="ECO:0007669"/>
    <property type="project" value="UniProtKB-ARBA"/>
</dbReference>
<name>A0A0R3M6Q0_9BRAD</name>